<dbReference type="Pfam" id="PF23030">
    <property type="entry name" value="SCAF11-like_C"/>
    <property type="match status" value="1"/>
</dbReference>
<gene>
    <name evidence="3" type="primary">SCAF1_2</name>
    <name evidence="3" type="ORF">g.87920</name>
</gene>
<feature type="compositionally biased region" description="Basic and acidic residues" evidence="1">
    <location>
        <begin position="318"/>
        <end position="342"/>
    </location>
</feature>
<feature type="compositionally biased region" description="Polar residues" evidence="1">
    <location>
        <begin position="66"/>
        <end position="75"/>
    </location>
</feature>
<feature type="compositionally biased region" description="Polar residues" evidence="1">
    <location>
        <begin position="1188"/>
        <end position="1213"/>
    </location>
</feature>
<feature type="compositionally biased region" description="Basic and acidic residues" evidence="1">
    <location>
        <begin position="1214"/>
        <end position="1223"/>
    </location>
</feature>
<feature type="compositionally biased region" description="Polar residues" evidence="1">
    <location>
        <begin position="434"/>
        <end position="445"/>
    </location>
</feature>
<feature type="compositionally biased region" description="Polar residues" evidence="1">
    <location>
        <begin position="886"/>
        <end position="904"/>
    </location>
</feature>
<feature type="compositionally biased region" description="Basic and acidic residues" evidence="1">
    <location>
        <begin position="47"/>
        <end position="65"/>
    </location>
</feature>
<organism evidence="3">
    <name type="scientific">Lygus hesperus</name>
    <name type="common">Western plant bug</name>
    <dbReference type="NCBI Taxonomy" id="30085"/>
    <lineage>
        <taxon>Eukaryota</taxon>
        <taxon>Metazoa</taxon>
        <taxon>Ecdysozoa</taxon>
        <taxon>Arthropoda</taxon>
        <taxon>Hexapoda</taxon>
        <taxon>Insecta</taxon>
        <taxon>Pterygota</taxon>
        <taxon>Neoptera</taxon>
        <taxon>Paraneoptera</taxon>
        <taxon>Hemiptera</taxon>
        <taxon>Heteroptera</taxon>
        <taxon>Panheteroptera</taxon>
        <taxon>Cimicomorpha</taxon>
        <taxon>Miridae</taxon>
        <taxon>Mirini</taxon>
        <taxon>Lygus</taxon>
    </lineage>
</organism>
<feature type="compositionally biased region" description="Basic and acidic residues" evidence="1">
    <location>
        <begin position="659"/>
        <end position="674"/>
    </location>
</feature>
<accession>A0A146LK60</accession>
<evidence type="ECO:0000259" key="2">
    <source>
        <dbReference type="Pfam" id="PF23030"/>
    </source>
</evidence>
<dbReference type="EMBL" id="GDHC01011809">
    <property type="protein sequence ID" value="JAQ06820.1"/>
    <property type="molecule type" value="Transcribed_RNA"/>
</dbReference>
<evidence type="ECO:0000313" key="3">
    <source>
        <dbReference type="EMBL" id="JAQ06820.1"/>
    </source>
</evidence>
<feature type="compositionally biased region" description="Polar residues" evidence="1">
    <location>
        <begin position="1092"/>
        <end position="1101"/>
    </location>
</feature>
<feature type="compositionally biased region" description="Basic and acidic residues" evidence="1">
    <location>
        <begin position="1120"/>
        <end position="1132"/>
    </location>
</feature>
<sequence length="1342" mass="150166">MVHPCLSNWLLSFFRVGSKYAASRKVKQVMVCFIHFSEQVPSPEVNRGVDDSDKDSRGKVTRGEQDSNSPSTSSLEIKERELNDTEGGCNASDELPSASDDFPPEDPSIDEQESKCPIQGVHSRISPQIAESRNDLEGSDYEYKTPPGDGSPYSAADTLDDQRVPEDLSMKKPINDDETKAENDVEKEKQIASKEDVESEKDQVESGNEVGVYEQDHYKKQEDIDDEPEDLSKIDDAPQGEQDISEDKCNNIQNEEDKQGDGPDESYVKDCKSKCDVQEVDCKEDVTEREAAENEDILHTVSCSDKVKETSDGTIVETDAHASEDELPGRDELEETHDDKSSVSDAANDQVADNFTSSVSRVDKDKITDCTNDSVAEDSPGELSDGELVDELNGQDPLKEEAVTCLARDATFYEPRTTKNDANNASDEGLPFPSHSNDNQETISECGSLGSKLAGNDQETDHEATSFPSEATFDELVSKDSENNASAEGLPIRSPSNDNQEMIPQCDSLGSKLGVDNQETDCEGQVEVESSAKISNSENEQEAQCEQGADLLEIGCDEEKDGLVDITDEEISSYERSWEMEENGEKSKKEGLEGLDTEAISDCEYQPVDSNAAQKKEVEESTEFQPPNEVLEEGSRDREEEGEIVTEEGSPMQRKKNLKERNYRGGAKTKEKNKASVQNNDKQSELERYDARRVITEKPRKKTGDLGQDISSDSESTSLSSSIGRSISREKLSRSKSRSRSRGRNERLRDRARDRSREHSKSRSRERNKVRSMSREKNRRNRSRDRQSRSRSRKRRRTPRRDRGRSRDRGSRDRKKRKRSPSSSCTSCSCSSCEREQKRNKKLTVVVPNEGKTRDRSRDRGKSKKDKRRSRSRNRKRKTPVPSKEVFTSGNNILVSVNFKSSNAEEAARTEGAPPSKRKKDDEGRKKKDKRTKENQPLRSIVTKKNPSRKKLNTSHMKPVAIIDLDASPFRETTLSPKEIIILTDSDDEDKLAKTDPVMQLSGPKTPPEPHIKFCITNNNKQQQQLRGIPNPLIDKTGREDDDVMHIGPNTPPEPSAPYDPFEPTKSRSPSPGPTRSDRMPSPLQDAKQRPTALQSQNSLTPPKLSQHDSPKTPSPLQTKPKEIDDIPEKSKQLPFQPAGLDSGDDSGGGGGGDSPYSPGSSEGDDLFEPPMAQSASIPKPRPRPPAATQSNKSKVPQPKATMSFQKRSSNLKDISKKGPVKKDMGMKLDEDQLKILDDLPNSAVEMQFLKKLNRQERVVEEVKLVLKPHYAKKHVTKEEYKEILRKSVPKICHSRSGEINPMKIQRLIEAYVKKYRHKTKKRGGASAIPPLRQNKGKTLWC</sequence>
<feature type="region of interest" description="Disordered" evidence="1">
    <location>
        <begin position="1323"/>
        <end position="1342"/>
    </location>
</feature>
<feature type="domain" description="SFR19-like C-terminal" evidence="2">
    <location>
        <begin position="1246"/>
        <end position="1323"/>
    </location>
</feature>
<feature type="region of interest" description="Disordered" evidence="1">
    <location>
        <begin position="42"/>
        <end position="396"/>
    </location>
</feature>
<dbReference type="InterPro" id="IPR057031">
    <property type="entry name" value="SFR19-like_C"/>
</dbReference>
<feature type="compositionally biased region" description="Acidic residues" evidence="1">
    <location>
        <begin position="102"/>
        <end position="111"/>
    </location>
</feature>
<dbReference type="PANTHER" id="PTHR12618">
    <property type="entry name" value="PHD AND RING FINGER DOMAIN-CONTAINING PROTEIN 1"/>
    <property type="match status" value="1"/>
</dbReference>
<dbReference type="InterPro" id="IPR047157">
    <property type="entry name" value="PHRF1/Atg35"/>
</dbReference>
<proteinExistence type="predicted"/>
<feature type="compositionally biased region" description="Basic and acidic residues" evidence="1">
    <location>
        <begin position="743"/>
        <end position="776"/>
    </location>
</feature>
<feature type="region of interest" description="Disordered" evidence="1">
    <location>
        <begin position="412"/>
        <end position="955"/>
    </location>
</feature>
<evidence type="ECO:0000256" key="1">
    <source>
        <dbReference type="SAM" id="MobiDB-lite"/>
    </source>
</evidence>
<feature type="compositionally biased region" description="Polar residues" evidence="1">
    <location>
        <begin position="343"/>
        <end position="360"/>
    </location>
</feature>
<feature type="compositionally biased region" description="Low complexity" evidence="1">
    <location>
        <begin position="710"/>
        <end position="726"/>
    </location>
</feature>
<feature type="compositionally biased region" description="Basic and acidic residues" evidence="1">
    <location>
        <begin position="919"/>
        <end position="936"/>
    </location>
</feature>
<feature type="compositionally biased region" description="Basic and acidic residues" evidence="1">
    <location>
        <begin position="851"/>
        <end position="860"/>
    </location>
</feature>
<feature type="compositionally biased region" description="Basic and acidic residues" evidence="1">
    <location>
        <begin position="160"/>
        <end position="204"/>
    </location>
</feature>
<feature type="compositionally biased region" description="Acidic residues" evidence="1">
    <location>
        <begin position="375"/>
        <end position="390"/>
    </location>
</feature>
<protein>
    <submittedName>
        <fullName evidence="3">Splicing factor, arginine/serine-rich 19</fullName>
    </submittedName>
</protein>
<feature type="compositionally biased region" description="Basic residues" evidence="1">
    <location>
        <begin position="777"/>
        <end position="804"/>
    </location>
</feature>
<reference evidence="3" key="1">
    <citation type="journal article" date="2016" name="Gigascience">
        <title>De novo construction of an expanded transcriptome assembly for the western tarnished plant bug, Lygus hesperus.</title>
        <authorList>
            <person name="Tassone E.E."/>
            <person name="Geib S.M."/>
            <person name="Hall B."/>
            <person name="Fabrick J.A."/>
            <person name="Brent C.S."/>
            <person name="Hull J.J."/>
        </authorList>
    </citation>
    <scope>NUCLEOTIDE SEQUENCE</scope>
</reference>
<feature type="compositionally biased region" description="Basic residues" evidence="1">
    <location>
        <begin position="861"/>
        <end position="879"/>
    </location>
</feature>
<dbReference type="PANTHER" id="PTHR12618:SF20">
    <property type="entry name" value="PHD AND RING FINGER DOMAIN-CONTAINING PROTEIN 1"/>
    <property type="match status" value="1"/>
</dbReference>
<feature type="compositionally biased region" description="Polar residues" evidence="1">
    <location>
        <begin position="1016"/>
        <end position="1026"/>
    </location>
</feature>
<feature type="region of interest" description="Disordered" evidence="1">
    <location>
        <begin position="998"/>
        <end position="1223"/>
    </location>
</feature>
<name>A0A146LK60_LYGHE</name>
<feature type="compositionally biased region" description="Basic and acidic residues" evidence="1">
    <location>
        <begin position="682"/>
        <end position="704"/>
    </location>
</feature>
<feature type="compositionally biased region" description="Basic and acidic residues" evidence="1">
    <location>
        <begin position="245"/>
        <end position="298"/>
    </location>
</feature>
<feature type="compositionally biased region" description="Polar residues" evidence="1">
    <location>
        <begin position="532"/>
        <end position="544"/>
    </location>
</feature>
<feature type="compositionally biased region" description="Basic and acidic residues" evidence="1">
    <location>
        <begin position="576"/>
        <end position="592"/>
    </location>
</feature>
<feature type="compositionally biased region" description="Acidic residues" evidence="1">
    <location>
        <begin position="555"/>
        <end position="572"/>
    </location>
</feature>